<dbReference type="AlphaFoldDB" id="A0A0G4IE25"/>
<feature type="region of interest" description="Disordered" evidence="1">
    <location>
        <begin position="91"/>
        <end position="129"/>
    </location>
</feature>
<name>A0A0G4IE25_9ALVE</name>
<evidence type="ECO:0000256" key="1">
    <source>
        <dbReference type="SAM" id="MobiDB-lite"/>
    </source>
</evidence>
<dbReference type="EMBL" id="CDMZ01005868">
    <property type="protein sequence ID" value="CEM55358.1"/>
    <property type="molecule type" value="Genomic_DNA"/>
</dbReference>
<evidence type="ECO:0000313" key="2">
    <source>
        <dbReference type="EMBL" id="CEM55358.1"/>
    </source>
</evidence>
<accession>A0A0G4IE25</accession>
<protein>
    <submittedName>
        <fullName evidence="2">Uncharacterized protein</fullName>
    </submittedName>
</protein>
<sequence>MSLFEAIRRTAHTSAHSSNRPHTVPEIPVPGQPSICPSSSQSLRPQEFRTLLSLGRMPPEQQQQAIDGIVSARVRESALAAQVREAAVAATTAADHDTDANQDTQIPARSNMRSSMGHDGRNVSPHAGDRCQAALPNAERPQNSNEGDVEETLSECGFSERESAGSSMDVEVGNSYLARMGQMMDVDAMAADSDIESACTDRVDDGSGGEDTGGVRKRHREIAERRSTSILHSNMGRCMSFINTEKSNKLGVHFLFDYILSPFKCSRGQSYIAAGVRRFFSSLSARFGMMGFPLLYVTGFLFPALHWKETCWGEVLGAVVKPIFHGGISNTFGGKWSGATGGGGQRRSGSKPGKLSWAKAAGFAPAHNQLIAQLLFASHAAASLESFRSVVFDHFLSGAIAKGNTIARRLCASGLEHLSPGMGKVLGTSPKMIHHPRDDVQMSVEQIVRICAGVYKSDITLSAPLIDISAPILRGVPGQEGNCCRHCQVLSQRTSTPCETPIECPRGRRELAASSRDSFSYDILAYFVTLTLNHNECPGVRVFTEKMKAWYGEEDKTALLGHIVEVQILWKRWQDLMWNWILHSDERPLGTMRHGVLRQEWQPTDVTTAGHGHSLFYPKGAVDPNTGLRSTMEEAARRVAVNDEEVFNSAGDSPYTNPEHLRCPCGDRRGQPCMNEEHIRQRVCFCQGCTPEMLIRAWLVEDWADMRHVRERREVVVNHDCRRGGERCMKWVLNEEGVYVQKCRVGKHPLSNFYYYEKMKPKWNDQVMRLFECLQLCRCAVVVRGGHCRLCAGGWPPGRGDADHQHSVEDLLLPNALMGDKHFYACHADAVQEVDERSMQPNNGPIFCAFRGAGSHLLIDAIFAINYFAEYVIKVQKLLAAIYHSAKRKYLLNPQPLVENNSGQPQGRRYKSQQEQRKKHGIPMHMTLCEPEKIWMLLGFEVIMTTVESKHVLCCPPAQRRSYAEVNQNKGLRVDEEHGNRPPPPTAPHPEDGQFEAALYAQMREPDRIQFAARPSELEDDRGWTYSQTLHIQEYIDLKGRMWDNMTLFNLRPPELRWISNPIAYTRLTDSQAYRALAAEVGLTRDSSLVERVALLMPTEENIITLPF</sequence>
<feature type="region of interest" description="Disordered" evidence="1">
    <location>
        <begin position="1"/>
        <end position="41"/>
    </location>
</feature>
<feature type="compositionally biased region" description="Polar residues" evidence="1">
    <location>
        <begin position="12"/>
        <end position="21"/>
    </location>
</feature>
<reference evidence="2" key="1">
    <citation type="submission" date="2014-11" db="EMBL/GenBank/DDBJ databases">
        <authorList>
            <person name="Otto D Thomas"/>
            <person name="Naeem Raeece"/>
        </authorList>
    </citation>
    <scope>NUCLEOTIDE SEQUENCE</scope>
</reference>
<organism evidence="2">
    <name type="scientific">Chromera velia CCMP2878</name>
    <dbReference type="NCBI Taxonomy" id="1169474"/>
    <lineage>
        <taxon>Eukaryota</taxon>
        <taxon>Sar</taxon>
        <taxon>Alveolata</taxon>
        <taxon>Colpodellida</taxon>
        <taxon>Chromeraceae</taxon>
        <taxon>Chromera</taxon>
    </lineage>
</organism>
<gene>
    <name evidence="2" type="ORF">Cvel_13476</name>
</gene>
<feature type="region of interest" description="Disordered" evidence="1">
    <location>
        <begin position="896"/>
        <end position="920"/>
    </location>
</feature>
<dbReference type="VEuPathDB" id="CryptoDB:Cvel_13476"/>
<feature type="region of interest" description="Disordered" evidence="1">
    <location>
        <begin position="199"/>
        <end position="218"/>
    </location>
</feature>
<feature type="region of interest" description="Disordered" evidence="1">
    <location>
        <begin position="970"/>
        <end position="992"/>
    </location>
</feature>
<proteinExistence type="predicted"/>